<proteinExistence type="predicted"/>
<accession>A0A939ECT9</accession>
<dbReference type="InterPro" id="IPR010710">
    <property type="entry name" value="DUF1289"/>
</dbReference>
<evidence type="ECO:0000313" key="2">
    <source>
        <dbReference type="Proteomes" id="UP000664096"/>
    </source>
</evidence>
<sequence length="60" mass="6743">MKSPCVNICQIEQTSGLCTGCLRTLDEIAGWSGFSDAKRNEVLADLNRRRAETRTKENRV</sequence>
<gene>
    <name evidence="1" type="ORF">JF539_07935</name>
</gene>
<dbReference type="Pfam" id="PF06945">
    <property type="entry name" value="DUF1289"/>
    <property type="match status" value="1"/>
</dbReference>
<dbReference type="PANTHER" id="PTHR35175:SF2">
    <property type="entry name" value="DUF1289 DOMAIN-CONTAINING PROTEIN"/>
    <property type="match status" value="1"/>
</dbReference>
<dbReference type="EMBL" id="JAEKJZ010000001">
    <property type="protein sequence ID" value="MBN9670264.1"/>
    <property type="molecule type" value="Genomic_DNA"/>
</dbReference>
<evidence type="ECO:0000313" key="1">
    <source>
        <dbReference type="EMBL" id="MBN9670264.1"/>
    </source>
</evidence>
<dbReference type="PANTHER" id="PTHR35175">
    <property type="entry name" value="DUF1289 DOMAIN-CONTAINING PROTEIN"/>
    <property type="match status" value="1"/>
</dbReference>
<dbReference type="AlphaFoldDB" id="A0A939ECT9"/>
<protein>
    <submittedName>
        <fullName evidence="1">DUF1289 domain-containing protein</fullName>
    </submittedName>
</protein>
<dbReference type="Proteomes" id="UP000664096">
    <property type="component" value="Unassembled WGS sequence"/>
</dbReference>
<name>A0A939ECT9_9HYPH</name>
<organism evidence="1 2">
    <name type="scientific">Roseibium aggregatum</name>
    <dbReference type="NCBI Taxonomy" id="187304"/>
    <lineage>
        <taxon>Bacteria</taxon>
        <taxon>Pseudomonadati</taxon>
        <taxon>Pseudomonadota</taxon>
        <taxon>Alphaproteobacteria</taxon>
        <taxon>Hyphomicrobiales</taxon>
        <taxon>Stappiaceae</taxon>
        <taxon>Roseibium</taxon>
    </lineage>
</organism>
<comment type="caution">
    <text evidence="1">The sequence shown here is derived from an EMBL/GenBank/DDBJ whole genome shotgun (WGS) entry which is preliminary data.</text>
</comment>
<reference evidence="1" key="1">
    <citation type="submission" date="2020-12" db="EMBL/GenBank/DDBJ databases">
        <title>Oil enriched cultivation method for isolating marine PHA-producing bacteria.</title>
        <authorList>
            <person name="Zheng W."/>
            <person name="Yu S."/>
            <person name="Huang Y."/>
        </authorList>
    </citation>
    <scope>NUCLEOTIDE SEQUENCE</scope>
    <source>
        <strain evidence="1">SY-2-12</strain>
    </source>
</reference>